<protein>
    <submittedName>
        <fullName evidence="2">Uncharacterized protein</fullName>
    </submittedName>
</protein>
<feature type="region of interest" description="Disordered" evidence="1">
    <location>
        <begin position="202"/>
        <end position="223"/>
    </location>
</feature>
<feature type="region of interest" description="Disordered" evidence="1">
    <location>
        <begin position="1"/>
        <end position="26"/>
    </location>
</feature>
<comment type="caution">
    <text evidence="2">The sequence shown here is derived from an EMBL/GenBank/DDBJ whole genome shotgun (WGS) entry which is preliminary data.</text>
</comment>
<organism evidence="2">
    <name type="scientific">marine sediment metagenome</name>
    <dbReference type="NCBI Taxonomy" id="412755"/>
    <lineage>
        <taxon>unclassified sequences</taxon>
        <taxon>metagenomes</taxon>
        <taxon>ecological metagenomes</taxon>
    </lineage>
</organism>
<evidence type="ECO:0000256" key="1">
    <source>
        <dbReference type="SAM" id="MobiDB-lite"/>
    </source>
</evidence>
<evidence type="ECO:0000313" key="2">
    <source>
        <dbReference type="EMBL" id="KKN55835.1"/>
    </source>
</evidence>
<dbReference type="EMBL" id="LAZR01000869">
    <property type="protein sequence ID" value="KKN55835.1"/>
    <property type="molecule type" value="Genomic_DNA"/>
</dbReference>
<feature type="compositionally biased region" description="Polar residues" evidence="1">
    <location>
        <begin position="1"/>
        <end position="14"/>
    </location>
</feature>
<proteinExistence type="predicted"/>
<accession>A0A0F9RH92</accession>
<dbReference type="AlphaFoldDB" id="A0A0F9RH92"/>
<reference evidence="2" key="1">
    <citation type="journal article" date="2015" name="Nature">
        <title>Complex archaea that bridge the gap between prokaryotes and eukaryotes.</title>
        <authorList>
            <person name="Spang A."/>
            <person name="Saw J.H."/>
            <person name="Jorgensen S.L."/>
            <person name="Zaremba-Niedzwiedzka K."/>
            <person name="Martijn J."/>
            <person name="Lind A.E."/>
            <person name="van Eijk R."/>
            <person name="Schleper C."/>
            <person name="Guy L."/>
            <person name="Ettema T.J."/>
        </authorList>
    </citation>
    <scope>NUCLEOTIDE SEQUENCE</scope>
</reference>
<gene>
    <name evidence="2" type="ORF">LCGC14_0578260</name>
</gene>
<sequence>MSKTTNLPDCNHSLNPDDADNSTKKVPSTLQSYLATAPEIDRDNAANQVEKVLFGQLFGEINLKPGQIAALSQLSRKFIEQAATLKEEPDAIDTLALLTEAVANNSKAFTELTHKAEEYYEIELERRKRLDDSMKESLEVDNEITHIPDLTGGAALTDPLIEASLLIPLNQEDADGSFGFPKTFTEGVNLQSPENNRLNEVSDISGDGLYPPPVSASIPHRSS</sequence>
<name>A0A0F9RH92_9ZZZZ</name>